<dbReference type="InterPro" id="IPR036097">
    <property type="entry name" value="HisK_dim/P_sf"/>
</dbReference>
<comment type="catalytic activity">
    <reaction evidence="1">
        <text>ATP + protein L-histidine = ADP + protein N-phospho-L-histidine.</text>
        <dbReference type="EC" id="2.7.13.3"/>
    </reaction>
</comment>
<comment type="caution">
    <text evidence="15">The sequence shown here is derived from an EMBL/GenBank/DDBJ whole genome shotgun (WGS) entry which is preliminary data.</text>
</comment>
<keyword evidence="7 15" id="KW-0418">Kinase</keyword>
<keyword evidence="5" id="KW-0808">Transferase</keyword>
<dbReference type="InterPro" id="IPR003594">
    <property type="entry name" value="HATPase_dom"/>
</dbReference>
<dbReference type="EMBL" id="BONN01000002">
    <property type="protein sequence ID" value="GIG31933.1"/>
    <property type="molecule type" value="Genomic_DNA"/>
</dbReference>
<evidence type="ECO:0000259" key="12">
    <source>
        <dbReference type="PROSITE" id="PS50109"/>
    </source>
</evidence>
<dbReference type="CDD" id="cd06225">
    <property type="entry name" value="HAMP"/>
    <property type="match status" value="1"/>
</dbReference>
<dbReference type="Pfam" id="PF02518">
    <property type="entry name" value="HATPase_c"/>
    <property type="match status" value="1"/>
</dbReference>
<dbReference type="Gene3D" id="1.10.287.130">
    <property type="match status" value="1"/>
</dbReference>
<dbReference type="SUPFAM" id="SSF158472">
    <property type="entry name" value="HAMP domain-like"/>
    <property type="match status" value="1"/>
</dbReference>
<evidence type="ECO:0000256" key="3">
    <source>
        <dbReference type="ARBA" id="ARBA00012438"/>
    </source>
</evidence>
<dbReference type="InterPro" id="IPR003661">
    <property type="entry name" value="HisK_dim/P_dom"/>
</dbReference>
<keyword evidence="9" id="KW-0902">Two-component regulatory system</keyword>
<evidence type="ECO:0000313" key="16">
    <source>
        <dbReference type="Proteomes" id="UP000577956"/>
    </source>
</evidence>
<reference evidence="14 17" key="2">
    <citation type="submission" date="2021-01" db="EMBL/GenBank/DDBJ databases">
        <title>Whole genome shotgun sequence of Cellulomonas oligotrophica NBRC 109435.</title>
        <authorList>
            <person name="Komaki H."/>
            <person name="Tamura T."/>
        </authorList>
    </citation>
    <scope>NUCLEOTIDE SEQUENCE [LARGE SCALE GENOMIC DNA]</scope>
    <source>
        <strain evidence="14 17">NBRC 109435</strain>
    </source>
</reference>
<evidence type="ECO:0000313" key="17">
    <source>
        <dbReference type="Proteomes" id="UP000618382"/>
    </source>
</evidence>
<dbReference type="SMART" id="SM00304">
    <property type="entry name" value="HAMP"/>
    <property type="match status" value="1"/>
</dbReference>
<evidence type="ECO:0000256" key="6">
    <source>
        <dbReference type="ARBA" id="ARBA00022692"/>
    </source>
</evidence>
<evidence type="ECO:0000313" key="14">
    <source>
        <dbReference type="EMBL" id="GIG31933.1"/>
    </source>
</evidence>
<dbReference type="EC" id="2.7.13.3" evidence="3"/>
<dbReference type="InterPro" id="IPR036890">
    <property type="entry name" value="HATPase_C_sf"/>
</dbReference>
<dbReference type="EMBL" id="JACCBK010000001">
    <property type="protein sequence ID" value="NYD84864.1"/>
    <property type="molecule type" value="Genomic_DNA"/>
</dbReference>
<evidence type="ECO:0000259" key="13">
    <source>
        <dbReference type="PROSITE" id="PS50885"/>
    </source>
</evidence>
<keyword evidence="4" id="KW-0597">Phosphoprotein</keyword>
<keyword evidence="17" id="KW-1185">Reference proteome</keyword>
<dbReference type="InterPro" id="IPR004358">
    <property type="entry name" value="Sig_transdc_His_kin-like_C"/>
</dbReference>
<dbReference type="Proteomes" id="UP000577956">
    <property type="component" value="Unassembled WGS sequence"/>
</dbReference>
<dbReference type="RefSeq" id="WP_140458853.1">
    <property type="nucleotide sequence ID" value="NZ_BAABFI010000003.1"/>
</dbReference>
<gene>
    <name evidence="15" type="ORF">BKA21_000413</name>
    <name evidence="14" type="ORF">Col01nite_10920</name>
</gene>
<accession>A0A7Y9FCL7</accession>
<dbReference type="Pfam" id="PF00672">
    <property type="entry name" value="HAMP"/>
    <property type="match status" value="1"/>
</dbReference>
<evidence type="ECO:0000256" key="7">
    <source>
        <dbReference type="ARBA" id="ARBA00022777"/>
    </source>
</evidence>
<dbReference type="PANTHER" id="PTHR45436">
    <property type="entry name" value="SENSOR HISTIDINE KINASE YKOH"/>
    <property type="match status" value="1"/>
</dbReference>
<dbReference type="Pfam" id="PF00512">
    <property type="entry name" value="HisKA"/>
    <property type="match status" value="1"/>
</dbReference>
<feature type="domain" description="Histidine kinase" evidence="12">
    <location>
        <begin position="258"/>
        <end position="466"/>
    </location>
</feature>
<dbReference type="PROSITE" id="PS50885">
    <property type="entry name" value="HAMP"/>
    <property type="match status" value="1"/>
</dbReference>
<dbReference type="InterPro" id="IPR005467">
    <property type="entry name" value="His_kinase_dom"/>
</dbReference>
<evidence type="ECO:0000256" key="5">
    <source>
        <dbReference type="ARBA" id="ARBA00022679"/>
    </source>
</evidence>
<keyword evidence="8 11" id="KW-1133">Transmembrane helix</keyword>
<dbReference type="GO" id="GO:0000155">
    <property type="term" value="F:phosphorelay sensor kinase activity"/>
    <property type="evidence" value="ECO:0007669"/>
    <property type="project" value="InterPro"/>
</dbReference>
<feature type="transmembrane region" description="Helical" evidence="11">
    <location>
        <begin position="175"/>
        <end position="196"/>
    </location>
</feature>
<comment type="subcellular location">
    <subcellularLocation>
        <location evidence="2">Cell membrane</location>
    </subcellularLocation>
</comment>
<dbReference type="PRINTS" id="PR00344">
    <property type="entry name" value="BCTRLSENSOR"/>
</dbReference>
<evidence type="ECO:0000256" key="4">
    <source>
        <dbReference type="ARBA" id="ARBA00022553"/>
    </source>
</evidence>
<evidence type="ECO:0000313" key="15">
    <source>
        <dbReference type="EMBL" id="NYD84864.1"/>
    </source>
</evidence>
<evidence type="ECO:0000256" key="1">
    <source>
        <dbReference type="ARBA" id="ARBA00000085"/>
    </source>
</evidence>
<dbReference type="Gene3D" id="3.30.565.10">
    <property type="entry name" value="Histidine kinase-like ATPase, C-terminal domain"/>
    <property type="match status" value="1"/>
</dbReference>
<evidence type="ECO:0000256" key="8">
    <source>
        <dbReference type="ARBA" id="ARBA00022989"/>
    </source>
</evidence>
<dbReference type="GO" id="GO:0005886">
    <property type="term" value="C:plasma membrane"/>
    <property type="evidence" value="ECO:0007669"/>
    <property type="project" value="UniProtKB-SubCell"/>
</dbReference>
<keyword evidence="6 11" id="KW-0812">Transmembrane</keyword>
<dbReference type="SUPFAM" id="SSF55874">
    <property type="entry name" value="ATPase domain of HSP90 chaperone/DNA topoisomerase II/histidine kinase"/>
    <property type="match status" value="1"/>
</dbReference>
<dbReference type="InterPro" id="IPR003660">
    <property type="entry name" value="HAMP_dom"/>
</dbReference>
<protein>
    <recommendedName>
        <fullName evidence="3">histidine kinase</fullName>
        <ecNumber evidence="3">2.7.13.3</ecNumber>
    </recommendedName>
</protein>
<dbReference type="CDD" id="cd00082">
    <property type="entry name" value="HisKA"/>
    <property type="match status" value="1"/>
</dbReference>
<reference evidence="15 16" key="1">
    <citation type="submission" date="2020-07" db="EMBL/GenBank/DDBJ databases">
        <title>Sequencing the genomes of 1000 actinobacteria strains.</title>
        <authorList>
            <person name="Klenk H.-P."/>
        </authorList>
    </citation>
    <scope>NUCLEOTIDE SEQUENCE [LARGE SCALE GENOMIC DNA]</scope>
    <source>
        <strain evidence="15 16">DSM 24482</strain>
    </source>
</reference>
<dbReference type="AlphaFoldDB" id="A0A7Y9FCL7"/>
<evidence type="ECO:0000256" key="9">
    <source>
        <dbReference type="ARBA" id="ARBA00023012"/>
    </source>
</evidence>
<organism evidence="15 16">
    <name type="scientific">Cellulomonas oligotrophica</name>
    <dbReference type="NCBI Taxonomy" id="931536"/>
    <lineage>
        <taxon>Bacteria</taxon>
        <taxon>Bacillati</taxon>
        <taxon>Actinomycetota</taxon>
        <taxon>Actinomycetes</taxon>
        <taxon>Micrococcales</taxon>
        <taxon>Cellulomonadaceae</taxon>
        <taxon>Cellulomonas</taxon>
    </lineage>
</organism>
<evidence type="ECO:0000256" key="2">
    <source>
        <dbReference type="ARBA" id="ARBA00004236"/>
    </source>
</evidence>
<keyword evidence="10 11" id="KW-0472">Membrane</keyword>
<dbReference type="Proteomes" id="UP000618382">
    <property type="component" value="Unassembled WGS sequence"/>
</dbReference>
<dbReference type="SUPFAM" id="SSF47384">
    <property type="entry name" value="Homodimeric domain of signal transducing histidine kinase"/>
    <property type="match status" value="1"/>
</dbReference>
<dbReference type="CDD" id="cd00075">
    <property type="entry name" value="HATPase"/>
    <property type="match status" value="1"/>
</dbReference>
<proteinExistence type="predicted"/>
<name>A0A7Y9FCL7_9CELL</name>
<dbReference type="PROSITE" id="PS50109">
    <property type="entry name" value="HIS_KIN"/>
    <property type="match status" value="1"/>
</dbReference>
<dbReference type="SMART" id="SM00387">
    <property type="entry name" value="HATPase_c"/>
    <property type="match status" value="1"/>
</dbReference>
<evidence type="ECO:0000256" key="10">
    <source>
        <dbReference type="ARBA" id="ARBA00023136"/>
    </source>
</evidence>
<sequence length="472" mass="48416">MSRGAAAPRPGWPALSLRSRLTALSTAAVAGALVLGALALSGVLQAARVGALDAVVQERSTALAALVADDRVPATLPVAEPGEVAQVLDAAGGVLATSTTASRTLPVASPDVLAGWRERAAAEPDDVLVLTTPDSAYDTSARAAVRAATLAGEPVTVVTTVPLTEVEGLVHALRLALLLVVPVLTAGVGLVIWFVIGRALRPVEALRRGADAVARTGGPGALPVPTADDEIGALARTLNTMLDRLRVAADRQRTFVADAAHELRSPVAAARAAVEVARAHPEAYPVQELLDDLTPEVGRMQALVDDLLVLARVGATPVARAPVDLRALADDVVDGVRAAARGATARTVDVTVVGRGGALAGEDGVRRVLRNLVDNAVRHARSAVVVRVDDARLVVDDDGPGIAPEQREAVFERFVRLDDARQRDAGGTGLGLAIAREVAVDLGGSVRLEQAPTGGLRAVVDLAPVDVSRAGA</sequence>
<dbReference type="PANTHER" id="PTHR45436:SF5">
    <property type="entry name" value="SENSOR HISTIDINE KINASE TRCS"/>
    <property type="match status" value="1"/>
</dbReference>
<evidence type="ECO:0000256" key="11">
    <source>
        <dbReference type="SAM" id="Phobius"/>
    </source>
</evidence>
<feature type="domain" description="HAMP" evidence="13">
    <location>
        <begin position="197"/>
        <end position="250"/>
    </location>
</feature>
<dbReference type="Gene3D" id="6.10.340.10">
    <property type="match status" value="1"/>
</dbReference>
<dbReference type="SMART" id="SM00388">
    <property type="entry name" value="HisKA"/>
    <property type="match status" value="1"/>
</dbReference>
<dbReference type="InterPro" id="IPR050428">
    <property type="entry name" value="TCS_sensor_his_kinase"/>
</dbReference>